<dbReference type="PANTHER" id="PTHR23277">
    <property type="entry name" value="NECTIN-RELATED"/>
    <property type="match status" value="1"/>
</dbReference>
<evidence type="ECO:0000256" key="6">
    <source>
        <dbReference type="ARBA" id="ARBA00022889"/>
    </source>
</evidence>
<keyword evidence="8 11" id="KW-0472">Membrane</keyword>
<dbReference type="Gene3D" id="2.60.40.10">
    <property type="entry name" value="Immunoglobulins"/>
    <property type="match status" value="3"/>
</dbReference>
<evidence type="ECO:0000256" key="4">
    <source>
        <dbReference type="ARBA" id="ARBA00022729"/>
    </source>
</evidence>
<dbReference type="InterPro" id="IPR051427">
    <property type="entry name" value="Nectin/Nectin-like"/>
</dbReference>
<dbReference type="GO" id="GO:0007156">
    <property type="term" value="P:homophilic cell adhesion via plasma membrane adhesion molecules"/>
    <property type="evidence" value="ECO:0007669"/>
    <property type="project" value="TreeGrafter"/>
</dbReference>
<dbReference type="InterPro" id="IPR013162">
    <property type="entry name" value="CD80_C2-set"/>
</dbReference>
<dbReference type="InterPro" id="IPR013106">
    <property type="entry name" value="Ig_V-set"/>
</dbReference>
<dbReference type="InterPro" id="IPR007110">
    <property type="entry name" value="Ig-like_dom"/>
</dbReference>
<dbReference type="InterPro" id="IPR013783">
    <property type="entry name" value="Ig-like_fold"/>
</dbReference>
<evidence type="ECO:0000256" key="9">
    <source>
        <dbReference type="ARBA" id="ARBA00023157"/>
    </source>
</evidence>
<keyword evidence="7 11" id="KW-1133">Transmembrane helix</keyword>
<dbReference type="SMART" id="SM00406">
    <property type="entry name" value="IGv"/>
    <property type="match status" value="1"/>
</dbReference>
<comment type="subcellular location">
    <subcellularLocation>
        <location evidence="1">Membrane</location>
        <topology evidence="1">Single-pass membrane protein</topology>
    </subcellularLocation>
</comment>
<keyword evidence="10" id="KW-0325">Glycoprotein</keyword>
<dbReference type="Pfam" id="PF13927">
    <property type="entry name" value="Ig_3"/>
    <property type="match status" value="1"/>
</dbReference>
<feature type="domain" description="Ig-like" evidence="12">
    <location>
        <begin position="162"/>
        <end position="245"/>
    </location>
</feature>
<proteinExistence type="inferred from homology"/>
<dbReference type="Ensembl" id="ENSATET00000017758.3">
    <property type="protein sequence ID" value="ENSATEP00000017465.3"/>
    <property type="gene ID" value="ENSATEG00000033754.1"/>
</dbReference>
<dbReference type="STRING" id="64144.ENSATEP00000017465"/>
<evidence type="ECO:0000259" key="12">
    <source>
        <dbReference type="PROSITE" id="PS50835"/>
    </source>
</evidence>
<keyword evidence="4" id="KW-0732">Signal</keyword>
<dbReference type="GeneTree" id="ENSGT00940000164822"/>
<reference evidence="13" key="1">
    <citation type="submission" date="2021-04" db="EMBL/GenBank/DDBJ databases">
        <authorList>
            <consortium name="Wellcome Sanger Institute Data Sharing"/>
        </authorList>
    </citation>
    <scope>NUCLEOTIDE SEQUENCE [LARGE SCALE GENOMIC DNA]</scope>
</reference>
<evidence type="ECO:0000256" key="8">
    <source>
        <dbReference type="ARBA" id="ARBA00023136"/>
    </source>
</evidence>
<dbReference type="GO" id="GO:0007157">
    <property type="term" value="P:heterophilic cell-cell adhesion via plasma membrane cell adhesion molecules"/>
    <property type="evidence" value="ECO:0007669"/>
    <property type="project" value="TreeGrafter"/>
</dbReference>
<organism evidence="13 14">
    <name type="scientific">Anabas testudineus</name>
    <name type="common">Climbing perch</name>
    <name type="synonym">Anthias testudineus</name>
    <dbReference type="NCBI Taxonomy" id="64144"/>
    <lineage>
        <taxon>Eukaryota</taxon>
        <taxon>Metazoa</taxon>
        <taxon>Chordata</taxon>
        <taxon>Craniata</taxon>
        <taxon>Vertebrata</taxon>
        <taxon>Euteleostomi</taxon>
        <taxon>Actinopterygii</taxon>
        <taxon>Neopterygii</taxon>
        <taxon>Teleostei</taxon>
        <taxon>Neoteleostei</taxon>
        <taxon>Acanthomorphata</taxon>
        <taxon>Anabantaria</taxon>
        <taxon>Anabantiformes</taxon>
        <taxon>Anabantoidei</taxon>
        <taxon>Anabantidae</taxon>
        <taxon>Anabas</taxon>
    </lineage>
</organism>
<reference evidence="13" key="2">
    <citation type="submission" date="2025-08" db="UniProtKB">
        <authorList>
            <consortium name="Ensembl"/>
        </authorList>
    </citation>
    <scope>IDENTIFICATION</scope>
</reference>
<dbReference type="PANTHER" id="PTHR23277:SF106">
    <property type="entry name" value="NECTIN-1 ISOFORM X1-RELATED"/>
    <property type="match status" value="1"/>
</dbReference>
<evidence type="ECO:0000256" key="3">
    <source>
        <dbReference type="ARBA" id="ARBA00022692"/>
    </source>
</evidence>
<keyword evidence="5" id="KW-0677">Repeat</keyword>
<evidence type="ECO:0000313" key="14">
    <source>
        <dbReference type="Proteomes" id="UP000265040"/>
    </source>
</evidence>
<dbReference type="InterPro" id="IPR003598">
    <property type="entry name" value="Ig_sub2"/>
</dbReference>
<dbReference type="Pfam" id="PF07686">
    <property type="entry name" value="V-set"/>
    <property type="match status" value="1"/>
</dbReference>
<evidence type="ECO:0000256" key="11">
    <source>
        <dbReference type="SAM" id="Phobius"/>
    </source>
</evidence>
<sequence length="411" mass="45429">MRTHPVFLSPLRNVFFTMSRSLSRFLSRFLSLMLLNFSLNLHRSSIALQVIGGNATVVQGETAILPCKLTDTKEPLGQISWQRKTRGKPVNDNFFTVTSSGPNYVNGVDKRFRFIGNFSAHNGSLQLSDVTLLDEGSYSCIFTLFPSGNHRTEIPLNVLVPPDTSVNDHHLLMGNEEVLLATCTAAGSRPPVEVKWTYSTLSEKVKAITNTTQHANGTTTTESSLFGVPTRDINQQPVTCVVTSSALSKPKTLPLTLQVHFSPTEVNISEISKDSFECSTEANPNANFTWSRPGQSWPQSAVRVDGAKLQLLSITSDLNGLYKCEASNLYGRKHGQLYVYVTSGTCTACWVLFSLLLLLISIGVGAWWYIYKVKKHPSTGEGTGEVIWKVRTSSRMQRAETVEEEESTCLH</sequence>
<feature type="domain" description="Ig-like" evidence="12">
    <location>
        <begin position="250"/>
        <end position="342"/>
    </location>
</feature>
<dbReference type="GO" id="GO:0016020">
    <property type="term" value="C:membrane"/>
    <property type="evidence" value="ECO:0007669"/>
    <property type="project" value="UniProtKB-SubCell"/>
</dbReference>
<evidence type="ECO:0000256" key="5">
    <source>
        <dbReference type="ARBA" id="ARBA00022737"/>
    </source>
</evidence>
<dbReference type="GO" id="GO:0005912">
    <property type="term" value="C:adherens junction"/>
    <property type="evidence" value="ECO:0007669"/>
    <property type="project" value="TreeGrafter"/>
</dbReference>
<accession>A0A3Q1IBD5</accession>
<comment type="similarity">
    <text evidence="2">Belongs to the nectin family.</text>
</comment>
<feature type="domain" description="Ig-like" evidence="12">
    <location>
        <begin position="44"/>
        <end position="157"/>
    </location>
</feature>
<evidence type="ECO:0000256" key="1">
    <source>
        <dbReference type="ARBA" id="ARBA00004167"/>
    </source>
</evidence>
<dbReference type="SMART" id="SM00408">
    <property type="entry name" value="IGc2"/>
    <property type="match status" value="2"/>
</dbReference>
<reference evidence="13" key="3">
    <citation type="submission" date="2025-09" db="UniProtKB">
        <authorList>
            <consortium name="Ensembl"/>
        </authorList>
    </citation>
    <scope>IDENTIFICATION</scope>
</reference>
<evidence type="ECO:0000313" key="13">
    <source>
        <dbReference type="Ensembl" id="ENSATEP00000017465.3"/>
    </source>
</evidence>
<dbReference type="InterPro" id="IPR036179">
    <property type="entry name" value="Ig-like_dom_sf"/>
</dbReference>
<dbReference type="PROSITE" id="PS50835">
    <property type="entry name" value="IG_LIKE"/>
    <property type="match status" value="3"/>
</dbReference>
<keyword evidence="9" id="KW-1015">Disulfide bond</keyword>
<protein>
    <recommendedName>
        <fullName evidence="12">Ig-like domain-containing protein</fullName>
    </recommendedName>
</protein>
<dbReference type="Proteomes" id="UP000265040">
    <property type="component" value="Chromosome 21"/>
</dbReference>
<evidence type="ECO:0000256" key="10">
    <source>
        <dbReference type="ARBA" id="ARBA00023180"/>
    </source>
</evidence>
<dbReference type="Pfam" id="PF08205">
    <property type="entry name" value="C2-set_2"/>
    <property type="match status" value="1"/>
</dbReference>
<feature type="transmembrane region" description="Helical" evidence="11">
    <location>
        <begin position="350"/>
        <end position="370"/>
    </location>
</feature>
<keyword evidence="14" id="KW-1185">Reference proteome</keyword>
<name>A0A3Q1IBD5_ANATE</name>
<dbReference type="InterPro" id="IPR003599">
    <property type="entry name" value="Ig_sub"/>
</dbReference>
<dbReference type="SMART" id="SM00409">
    <property type="entry name" value="IG"/>
    <property type="match status" value="2"/>
</dbReference>
<evidence type="ECO:0000256" key="7">
    <source>
        <dbReference type="ARBA" id="ARBA00022989"/>
    </source>
</evidence>
<keyword evidence="6" id="KW-0130">Cell adhesion</keyword>
<dbReference type="SUPFAM" id="SSF48726">
    <property type="entry name" value="Immunoglobulin"/>
    <property type="match status" value="3"/>
</dbReference>
<keyword evidence="3 11" id="KW-0812">Transmembrane</keyword>
<evidence type="ECO:0000256" key="2">
    <source>
        <dbReference type="ARBA" id="ARBA00007810"/>
    </source>
</evidence>
<dbReference type="AlphaFoldDB" id="A0A3Q1IBD5"/>